<feature type="compositionally biased region" description="Polar residues" evidence="2">
    <location>
        <begin position="625"/>
        <end position="648"/>
    </location>
</feature>
<reference evidence="4" key="1">
    <citation type="submission" date="2016-05" db="EMBL/GenBank/DDBJ databases">
        <title>Comparative genomics of biotechnologically important yeasts.</title>
        <authorList>
            <consortium name="DOE Joint Genome Institute"/>
            <person name="Riley R."/>
            <person name="Haridas S."/>
            <person name="Wolfe K.H."/>
            <person name="Lopes M.R."/>
            <person name="Hittinger C.T."/>
            <person name="Goker M."/>
            <person name="Salamov A."/>
            <person name="Wisecaver J."/>
            <person name="Long T.M."/>
            <person name="Aerts A.L."/>
            <person name="Barry K."/>
            <person name="Choi C."/>
            <person name="Clum A."/>
            <person name="Coughlan A.Y."/>
            <person name="Deshpande S."/>
            <person name="Douglass A.P."/>
            <person name="Hanson S.J."/>
            <person name="Klenk H.-P."/>
            <person name="Labutti K."/>
            <person name="Lapidus A."/>
            <person name="Lindquist E."/>
            <person name="Lipzen A."/>
            <person name="Meier-Kolthoff J.P."/>
            <person name="Ohm R.A."/>
            <person name="Otillar R.P."/>
            <person name="Pangilinan J."/>
            <person name="Peng Y."/>
            <person name="Rokas A."/>
            <person name="Rosa C.A."/>
            <person name="Scheuner C."/>
            <person name="Sibirny A.A."/>
            <person name="Slot J.C."/>
            <person name="Stielow J.B."/>
            <person name="Sun H."/>
            <person name="Kurtzman C.P."/>
            <person name="Blackwell M."/>
            <person name="Grigoriev I.V."/>
            <person name="Jeffries T.W."/>
        </authorList>
    </citation>
    <scope>NUCLEOTIDE SEQUENCE [LARGE SCALE GENOMIC DNA]</scope>
    <source>
        <strain evidence="4">NRRL Y-17324</strain>
    </source>
</reference>
<sequence>MFNRRRSRLEPAYTGVNHTAPASSQPSSNALAAALTIGEAMKLGAHQPTKTVQRSNSMQYIIKPAANQPTRSTSLLKRSPSLSSAAPAGQKQQFRGFSSSSITSSTSRSSVASPPPARARTPQKTHQKIVYDIDDSIDDSYLDDITEEANQRYFNNHDNMKDLRLSHQPLSPPAPKSAPKKMVKKYIPTPNGIKIIEVPEENLNKEISRNNSIRSGSNIPRTGSLRAPPKKTIRTSSLNSLSGKKPSSRLSSLVNSPNMTSMTENVELEDSLGQIDSSREHELKLQALEKQIQHEKDLARDLEIKKLEFEKLKLARLENEKKMLLLEEEAERASNPNDALENGLVKVTSDKTGGEAVTSTITRETFETPSDNSESKDQISKPLLASVDDHELSDDEGVAGVSIDGSHVVVDELEKKKIETTGVPETPSDHLQKGSTPEYGDSSEYDTDREAKDLATGSTSEIGIINRYGDFNTNELSNRDSIIEHPLAISTDDEDDTESNRLAKQLRPTFDVVPEIIEDAQEDALVSQLDALQVPPPINGGSSGSSLHSVSTFESKSSLKKPIKSAMKNSNSFSNISTTSSKANANAARDAYLSLTTAENTKLNSKLSSSQLNDLKQNHTFIPLSDSSANGNNRMSQTLRKQPSQKSQGGLAGRSLRPQSMSADPRITQQQNNNGGMSGRSLRNSMYTPHVAPMAPHPALQENYQSPSKLKAAELYAKANARPKSVFKPIKRTSSFSKEAEHQPQQPQRQRTTMRDSQPTVNPQQHRIQSQQPSKTPQPAPPAPANNGFQKDNFRSRFYDSDEGETHDSRRNGGFSSRFNDSDDEGTQVSGSVSSPVSHHADGSATLRESTKPSKSAGKEKKKFGKLRKLFGRSN</sequence>
<evidence type="ECO:0000313" key="3">
    <source>
        <dbReference type="EMBL" id="ODV76991.1"/>
    </source>
</evidence>
<feature type="compositionally biased region" description="Basic and acidic residues" evidence="2">
    <location>
        <begin position="792"/>
        <end position="811"/>
    </location>
</feature>
<feature type="compositionally biased region" description="Low complexity" evidence="2">
    <location>
        <begin position="209"/>
        <end position="221"/>
    </location>
</feature>
<keyword evidence="4" id="KW-1185">Reference proteome</keyword>
<dbReference type="RefSeq" id="XP_020062113.1">
    <property type="nucleotide sequence ID" value="XM_020211921.1"/>
</dbReference>
<feature type="region of interest" description="Disordered" evidence="2">
    <location>
        <begin position="621"/>
        <end position="701"/>
    </location>
</feature>
<protein>
    <submittedName>
        <fullName evidence="3">Uncharacterized protein</fullName>
    </submittedName>
</protein>
<proteinExistence type="predicted"/>
<feature type="region of interest" description="Disordered" evidence="2">
    <location>
        <begin position="65"/>
        <end position="128"/>
    </location>
</feature>
<dbReference type="AlphaFoldDB" id="A0A1E4SBW7"/>
<feature type="region of interest" description="Disordered" evidence="2">
    <location>
        <begin position="1"/>
        <end position="28"/>
    </location>
</feature>
<feature type="region of interest" description="Disordered" evidence="2">
    <location>
        <begin position="416"/>
        <end position="456"/>
    </location>
</feature>
<dbReference type="OrthoDB" id="4085524at2759"/>
<feature type="region of interest" description="Disordered" evidence="2">
    <location>
        <begin position="734"/>
        <end position="875"/>
    </location>
</feature>
<evidence type="ECO:0000313" key="4">
    <source>
        <dbReference type="Proteomes" id="UP000094285"/>
    </source>
</evidence>
<dbReference type="EMBL" id="KV453916">
    <property type="protein sequence ID" value="ODV76991.1"/>
    <property type="molecule type" value="Genomic_DNA"/>
</dbReference>
<feature type="compositionally biased region" description="Low complexity" evidence="2">
    <location>
        <begin position="829"/>
        <end position="838"/>
    </location>
</feature>
<name>A0A1E4SBW7_9ASCO</name>
<gene>
    <name evidence="3" type="ORF">CANTADRAFT_92142</name>
</gene>
<accession>A0A1E4SBW7</accession>
<dbReference type="STRING" id="984487.A0A1E4SBW7"/>
<feature type="compositionally biased region" description="Basic residues" evidence="2">
    <location>
        <begin position="860"/>
        <end position="875"/>
    </location>
</feature>
<feature type="compositionally biased region" description="Polar residues" evidence="2">
    <location>
        <begin position="357"/>
        <end position="372"/>
    </location>
</feature>
<feature type="compositionally biased region" description="Low complexity" evidence="2">
    <location>
        <begin position="98"/>
        <end position="112"/>
    </location>
</feature>
<feature type="compositionally biased region" description="Polar residues" evidence="2">
    <location>
        <begin position="657"/>
        <end position="687"/>
    </location>
</feature>
<feature type="compositionally biased region" description="Polar residues" evidence="2">
    <location>
        <begin position="67"/>
        <end position="97"/>
    </location>
</feature>
<dbReference type="Proteomes" id="UP000094285">
    <property type="component" value="Unassembled WGS sequence"/>
</dbReference>
<feature type="region of interest" description="Disordered" evidence="2">
    <location>
        <begin position="355"/>
        <end position="379"/>
    </location>
</feature>
<evidence type="ECO:0000256" key="2">
    <source>
        <dbReference type="SAM" id="MobiDB-lite"/>
    </source>
</evidence>
<feature type="compositionally biased region" description="Polar residues" evidence="2">
    <location>
        <begin position="248"/>
        <end position="258"/>
    </location>
</feature>
<keyword evidence="1" id="KW-0175">Coiled coil</keyword>
<feature type="compositionally biased region" description="Polar residues" evidence="2">
    <location>
        <begin position="16"/>
        <end position="28"/>
    </location>
</feature>
<feature type="region of interest" description="Disordered" evidence="2">
    <location>
        <begin position="207"/>
        <end position="258"/>
    </location>
</feature>
<feature type="coiled-coil region" evidence="1">
    <location>
        <begin position="278"/>
        <end position="334"/>
    </location>
</feature>
<organism evidence="3 4">
    <name type="scientific">Suhomyces tanzawaensis NRRL Y-17324</name>
    <dbReference type="NCBI Taxonomy" id="984487"/>
    <lineage>
        <taxon>Eukaryota</taxon>
        <taxon>Fungi</taxon>
        <taxon>Dikarya</taxon>
        <taxon>Ascomycota</taxon>
        <taxon>Saccharomycotina</taxon>
        <taxon>Pichiomycetes</taxon>
        <taxon>Debaryomycetaceae</taxon>
        <taxon>Suhomyces</taxon>
    </lineage>
</organism>
<evidence type="ECO:0000256" key="1">
    <source>
        <dbReference type="SAM" id="Coils"/>
    </source>
</evidence>
<dbReference type="GeneID" id="30986057"/>
<feature type="compositionally biased region" description="Polar residues" evidence="2">
    <location>
        <begin position="755"/>
        <end position="768"/>
    </location>
</feature>